<dbReference type="Gene3D" id="1.20.1250.20">
    <property type="entry name" value="MFS general substrate transporter like domains"/>
    <property type="match status" value="2"/>
</dbReference>
<keyword evidence="4" id="KW-0997">Cell inner membrane</keyword>
<proteinExistence type="predicted"/>
<sequence>MTRTQAGLRLSFYYTALFIGVGTQLPFWPLWLKDQGLSPVEIGLIIAVIYVTKVVVNPLIGHVVDKRGDRRRPMVVLAAAAAISWLAFALTDGFWAILALSVVATGCWSAIMPVGESLVLAVATHHKLDYGRVRLWGSASFILAAVATGQILTGQPTSLLVWLVSAALALTAVSCATLPDQRVPVGGGKAPARLAPLLGSAPFLLFLAAASLNQAAHTVYYGFATIHWKSAGIEGDVIGYLWSEGVVAEIALFAFSGRVVARLGPARLLLIAALAGIVRWLVLGTTTALPALALAQLLHAATFGCGHLGAMHFLNRAVAPGLSARAQGIFAGIAAGAAPGLMSLASGRLYEAFAGGAFLTMAAISLVSGVAAWLLARRWDGGLIKQGADHG</sequence>
<evidence type="ECO:0000313" key="10">
    <source>
        <dbReference type="EMBL" id="OAN47870.1"/>
    </source>
</evidence>
<dbReference type="PANTHER" id="PTHR23522">
    <property type="entry name" value="BLL5896 PROTEIN"/>
    <property type="match status" value="1"/>
</dbReference>
<dbReference type="SUPFAM" id="SSF103473">
    <property type="entry name" value="MFS general substrate transporter"/>
    <property type="match status" value="1"/>
</dbReference>
<feature type="transmembrane region" description="Helical" evidence="8">
    <location>
        <begin position="268"/>
        <end position="291"/>
    </location>
</feature>
<evidence type="ECO:0000256" key="6">
    <source>
        <dbReference type="ARBA" id="ARBA00022989"/>
    </source>
</evidence>
<feature type="transmembrane region" description="Helical" evidence="8">
    <location>
        <begin position="159"/>
        <end position="178"/>
    </location>
</feature>
<keyword evidence="2" id="KW-0813">Transport</keyword>
<keyword evidence="5 8" id="KW-0812">Transmembrane</keyword>
<dbReference type="Pfam" id="PF12832">
    <property type="entry name" value="MFS_1_like"/>
    <property type="match status" value="1"/>
</dbReference>
<evidence type="ECO:0000256" key="8">
    <source>
        <dbReference type="SAM" id="Phobius"/>
    </source>
</evidence>
<dbReference type="InterPro" id="IPR036259">
    <property type="entry name" value="MFS_trans_sf"/>
</dbReference>
<dbReference type="Proteomes" id="UP000078543">
    <property type="component" value="Unassembled WGS sequence"/>
</dbReference>
<evidence type="ECO:0000259" key="9">
    <source>
        <dbReference type="Pfam" id="PF12832"/>
    </source>
</evidence>
<gene>
    <name evidence="10" type="ORF">A6A05_03325</name>
</gene>
<dbReference type="AlphaFoldDB" id="A0A178MGR4"/>
<dbReference type="InterPro" id="IPR024989">
    <property type="entry name" value="MFS_assoc_dom"/>
</dbReference>
<feature type="transmembrane region" description="Helical" evidence="8">
    <location>
        <begin position="12"/>
        <end position="30"/>
    </location>
</feature>
<dbReference type="RefSeq" id="WP_068503039.1">
    <property type="nucleotide sequence ID" value="NZ_LWQU01000163.1"/>
</dbReference>
<dbReference type="NCBIfam" id="NF037955">
    <property type="entry name" value="mfs"/>
    <property type="match status" value="1"/>
</dbReference>
<feature type="transmembrane region" description="Helical" evidence="8">
    <location>
        <begin position="326"/>
        <end position="346"/>
    </location>
</feature>
<keyword evidence="11" id="KW-1185">Reference proteome</keyword>
<dbReference type="GO" id="GO:0005886">
    <property type="term" value="C:plasma membrane"/>
    <property type="evidence" value="ECO:0007669"/>
    <property type="project" value="UniProtKB-SubCell"/>
</dbReference>
<feature type="transmembrane region" description="Helical" evidence="8">
    <location>
        <begin position="73"/>
        <end position="90"/>
    </location>
</feature>
<evidence type="ECO:0000256" key="4">
    <source>
        <dbReference type="ARBA" id="ARBA00022519"/>
    </source>
</evidence>
<dbReference type="InterPro" id="IPR026032">
    <property type="entry name" value="HcaT-like"/>
</dbReference>
<evidence type="ECO:0000256" key="7">
    <source>
        <dbReference type="ARBA" id="ARBA00023136"/>
    </source>
</evidence>
<feature type="transmembrane region" description="Helical" evidence="8">
    <location>
        <begin position="237"/>
        <end position="256"/>
    </location>
</feature>
<feature type="transmembrane region" description="Helical" evidence="8">
    <location>
        <begin position="352"/>
        <end position="376"/>
    </location>
</feature>
<dbReference type="GO" id="GO:0030395">
    <property type="term" value="F:lactose binding"/>
    <property type="evidence" value="ECO:0007669"/>
    <property type="project" value="TreeGrafter"/>
</dbReference>
<dbReference type="OrthoDB" id="9150135at2"/>
<feature type="transmembrane region" description="Helical" evidence="8">
    <location>
        <begin position="190"/>
        <end position="212"/>
    </location>
</feature>
<feature type="transmembrane region" description="Helical" evidence="8">
    <location>
        <begin position="297"/>
        <end position="314"/>
    </location>
</feature>
<comment type="subcellular location">
    <subcellularLocation>
        <location evidence="1">Cell inner membrane</location>
        <topology evidence="1">Multi-pass membrane protein</topology>
    </subcellularLocation>
</comment>
<evidence type="ECO:0000256" key="5">
    <source>
        <dbReference type="ARBA" id="ARBA00022692"/>
    </source>
</evidence>
<dbReference type="PIRSF" id="PIRSF004925">
    <property type="entry name" value="HcaT"/>
    <property type="match status" value="1"/>
</dbReference>
<comment type="caution">
    <text evidence="10">The sequence shown here is derived from an EMBL/GenBank/DDBJ whole genome shotgun (WGS) entry which is preliminary data.</text>
</comment>
<dbReference type="PANTHER" id="PTHR23522:SF10">
    <property type="entry name" value="3-PHENYLPROPIONIC ACID TRANSPORTER-RELATED"/>
    <property type="match status" value="1"/>
</dbReference>
<dbReference type="GO" id="GO:0015528">
    <property type="term" value="F:lactose:proton symporter activity"/>
    <property type="evidence" value="ECO:0007669"/>
    <property type="project" value="TreeGrafter"/>
</dbReference>
<feature type="domain" description="Major facilitator superfamily associated" evidence="9">
    <location>
        <begin position="9"/>
        <end position="354"/>
    </location>
</feature>
<keyword evidence="6 8" id="KW-1133">Transmembrane helix</keyword>
<feature type="transmembrane region" description="Helical" evidence="8">
    <location>
        <begin position="135"/>
        <end position="153"/>
    </location>
</feature>
<accession>A0A178MGR4</accession>
<feature type="transmembrane region" description="Helical" evidence="8">
    <location>
        <begin position="96"/>
        <end position="123"/>
    </location>
</feature>
<evidence type="ECO:0000256" key="2">
    <source>
        <dbReference type="ARBA" id="ARBA00022448"/>
    </source>
</evidence>
<evidence type="ECO:0000256" key="3">
    <source>
        <dbReference type="ARBA" id="ARBA00022475"/>
    </source>
</evidence>
<evidence type="ECO:0000256" key="1">
    <source>
        <dbReference type="ARBA" id="ARBA00004429"/>
    </source>
</evidence>
<dbReference type="NCBIfam" id="NF008346">
    <property type="entry name" value="PRK11128.1"/>
    <property type="match status" value="1"/>
</dbReference>
<reference evidence="10 11" key="1">
    <citation type="submission" date="2016-04" db="EMBL/GenBank/DDBJ databases">
        <title>Draft genome sequence of freshwater magnetotactic bacteria Magnetospirillum marisnigri SP-1 and Magnetospirillum moscoviense BB-1.</title>
        <authorList>
            <person name="Koziaeva V."/>
            <person name="Dziuba M.V."/>
            <person name="Ivanov T.M."/>
            <person name="Kuznetsov B."/>
            <person name="Grouzdev D.S."/>
        </authorList>
    </citation>
    <scope>NUCLEOTIDE SEQUENCE [LARGE SCALE GENOMIC DNA]</scope>
    <source>
        <strain evidence="10 11">BB-1</strain>
    </source>
</reference>
<dbReference type="EMBL" id="LWQU01000163">
    <property type="protein sequence ID" value="OAN47870.1"/>
    <property type="molecule type" value="Genomic_DNA"/>
</dbReference>
<feature type="transmembrane region" description="Helical" evidence="8">
    <location>
        <begin position="42"/>
        <end position="61"/>
    </location>
</feature>
<keyword evidence="7 8" id="KW-0472">Membrane</keyword>
<organism evidence="10 11">
    <name type="scientific">Magnetospirillum moscoviense</name>
    <dbReference type="NCBI Taxonomy" id="1437059"/>
    <lineage>
        <taxon>Bacteria</taxon>
        <taxon>Pseudomonadati</taxon>
        <taxon>Pseudomonadota</taxon>
        <taxon>Alphaproteobacteria</taxon>
        <taxon>Rhodospirillales</taxon>
        <taxon>Rhodospirillaceae</taxon>
        <taxon>Magnetospirillum</taxon>
    </lineage>
</organism>
<name>A0A178MGR4_9PROT</name>
<evidence type="ECO:0000313" key="11">
    <source>
        <dbReference type="Proteomes" id="UP000078543"/>
    </source>
</evidence>
<dbReference type="STRING" id="1437059.A6A05_03325"/>
<protein>
    <submittedName>
        <fullName evidence="10">MFS transporter permease</fullName>
    </submittedName>
</protein>
<keyword evidence="3" id="KW-1003">Cell membrane</keyword>